<proteinExistence type="inferred from homology"/>
<keyword evidence="9 15" id="KW-0418">Kinase</keyword>
<dbReference type="Gene3D" id="3.20.20.60">
    <property type="entry name" value="Phosphoenolpyruvate-binding domains"/>
    <property type="match status" value="1"/>
</dbReference>
<keyword evidence="12 15" id="KW-0324">Glycolysis</keyword>
<dbReference type="GO" id="GO:0000287">
    <property type="term" value="F:magnesium ion binding"/>
    <property type="evidence" value="ECO:0007669"/>
    <property type="project" value="InterPro"/>
</dbReference>
<dbReference type="GO" id="GO:0030955">
    <property type="term" value="F:potassium ion binding"/>
    <property type="evidence" value="ECO:0007669"/>
    <property type="project" value="InterPro"/>
</dbReference>
<keyword evidence="8" id="KW-0547">Nucleotide-binding</keyword>
<gene>
    <name evidence="18" type="ORF">NDN08_006305</name>
</gene>
<dbReference type="SUPFAM" id="SSF50800">
    <property type="entry name" value="PK beta-barrel domain-like"/>
    <property type="match status" value="1"/>
</dbReference>
<evidence type="ECO:0000256" key="8">
    <source>
        <dbReference type="ARBA" id="ARBA00022741"/>
    </source>
</evidence>
<dbReference type="FunFam" id="3.20.20.60:FF:000001">
    <property type="entry name" value="Pyruvate kinase"/>
    <property type="match status" value="1"/>
</dbReference>
<dbReference type="InterPro" id="IPR015813">
    <property type="entry name" value="Pyrv/PenolPyrv_kinase-like_dom"/>
</dbReference>
<evidence type="ECO:0000256" key="9">
    <source>
        <dbReference type="ARBA" id="ARBA00022777"/>
    </source>
</evidence>
<keyword evidence="13" id="KW-0670">Pyruvate</keyword>
<dbReference type="Proteomes" id="UP001157974">
    <property type="component" value="Unassembled WGS sequence"/>
</dbReference>
<evidence type="ECO:0000256" key="11">
    <source>
        <dbReference type="ARBA" id="ARBA00022842"/>
    </source>
</evidence>
<evidence type="ECO:0000256" key="10">
    <source>
        <dbReference type="ARBA" id="ARBA00022840"/>
    </source>
</evidence>
<dbReference type="InterPro" id="IPR040442">
    <property type="entry name" value="Pyrv_kinase-like_dom_sf"/>
</dbReference>
<feature type="domain" description="Pyruvate kinase C-terminal" evidence="17">
    <location>
        <begin position="370"/>
        <end position="476"/>
    </location>
</feature>
<accession>A0AAV8UKB7</accession>
<dbReference type="GO" id="GO:0004743">
    <property type="term" value="F:pyruvate kinase activity"/>
    <property type="evidence" value="ECO:0007669"/>
    <property type="project" value="UniProtKB-EC"/>
</dbReference>
<dbReference type="EMBL" id="JAMWBK010000008">
    <property type="protein sequence ID" value="KAJ8902988.1"/>
    <property type="molecule type" value="Genomic_DNA"/>
</dbReference>
<evidence type="ECO:0000256" key="6">
    <source>
        <dbReference type="ARBA" id="ARBA00022679"/>
    </source>
</evidence>
<dbReference type="PRINTS" id="PR01050">
    <property type="entry name" value="PYRUVTKNASE"/>
</dbReference>
<comment type="caution">
    <text evidence="18">The sequence shown here is derived from an EMBL/GenBank/DDBJ whole genome shotgun (WGS) entry which is preliminary data.</text>
</comment>
<comment type="pathway">
    <text evidence="3 15">Carbohydrate degradation; glycolysis; pyruvate from D-glyceraldehyde 3-phosphate: step 5/5.</text>
</comment>
<dbReference type="FunFam" id="2.40.33.10:FF:000001">
    <property type="entry name" value="Pyruvate kinase"/>
    <property type="match status" value="1"/>
</dbReference>
<evidence type="ECO:0000313" key="18">
    <source>
        <dbReference type="EMBL" id="KAJ8902988.1"/>
    </source>
</evidence>
<evidence type="ECO:0000256" key="5">
    <source>
        <dbReference type="ARBA" id="ARBA00012142"/>
    </source>
</evidence>
<evidence type="ECO:0000256" key="15">
    <source>
        <dbReference type="RuleBase" id="RU000504"/>
    </source>
</evidence>
<dbReference type="PROSITE" id="PS00110">
    <property type="entry name" value="PYRUVATE_KINASE"/>
    <property type="match status" value="1"/>
</dbReference>
<evidence type="ECO:0000259" key="17">
    <source>
        <dbReference type="Pfam" id="PF02887"/>
    </source>
</evidence>
<evidence type="ECO:0000256" key="3">
    <source>
        <dbReference type="ARBA" id="ARBA00004997"/>
    </source>
</evidence>
<dbReference type="NCBIfam" id="NF004978">
    <property type="entry name" value="PRK06354.1"/>
    <property type="match status" value="1"/>
</dbReference>
<name>A0AAV8UKB7_9RHOD</name>
<dbReference type="SUPFAM" id="SSF51621">
    <property type="entry name" value="Phosphoenolpyruvate/pyruvate domain"/>
    <property type="match status" value="1"/>
</dbReference>
<dbReference type="NCBIfam" id="TIGR01064">
    <property type="entry name" value="pyruv_kin"/>
    <property type="match status" value="1"/>
</dbReference>
<dbReference type="GO" id="GO:0005524">
    <property type="term" value="F:ATP binding"/>
    <property type="evidence" value="ECO:0007669"/>
    <property type="project" value="UniProtKB-KW"/>
</dbReference>
<comment type="catalytic activity">
    <reaction evidence="14 15">
        <text>pyruvate + ATP = phosphoenolpyruvate + ADP + H(+)</text>
        <dbReference type="Rhea" id="RHEA:18157"/>
        <dbReference type="ChEBI" id="CHEBI:15361"/>
        <dbReference type="ChEBI" id="CHEBI:15378"/>
        <dbReference type="ChEBI" id="CHEBI:30616"/>
        <dbReference type="ChEBI" id="CHEBI:58702"/>
        <dbReference type="ChEBI" id="CHEBI:456216"/>
        <dbReference type="EC" id="2.7.1.40"/>
    </reaction>
</comment>
<organism evidence="18 19">
    <name type="scientific">Rhodosorus marinus</name>
    <dbReference type="NCBI Taxonomy" id="101924"/>
    <lineage>
        <taxon>Eukaryota</taxon>
        <taxon>Rhodophyta</taxon>
        <taxon>Stylonematophyceae</taxon>
        <taxon>Stylonematales</taxon>
        <taxon>Stylonemataceae</taxon>
        <taxon>Rhodosorus</taxon>
    </lineage>
</organism>
<evidence type="ECO:0000256" key="4">
    <source>
        <dbReference type="ARBA" id="ARBA00008663"/>
    </source>
</evidence>
<evidence type="ECO:0000256" key="2">
    <source>
        <dbReference type="ARBA" id="ARBA00001958"/>
    </source>
</evidence>
<dbReference type="Gene3D" id="2.40.33.10">
    <property type="entry name" value="PK beta-barrel domain-like"/>
    <property type="match status" value="1"/>
</dbReference>
<dbReference type="InterPro" id="IPR015793">
    <property type="entry name" value="Pyrv_Knase_brl"/>
</dbReference>
<dbReference type="NCBIfam" id="NF004491">
    <property type="entry name" value="PRK05826.1"/>
    <property type="match status" value="1"/>
</dbReference>
<reference evidence="18 19" key="1">
    <citation type="journal article" date="2023" name="Nat. Commun.">
        <title>Origin of minicircular mitochondrial genomes in red algae.</title>
        <authorList>
            <person name="Lee Y."/>
            <person name="Cho C.H."/>
            <person name="Lee Y.M."/>
            <person name="Park S.I."/>
            <person name="Yang J.H."/>
            <person name="West J.A."/>
            <person name="Bhattacharya D."/>
            <person name="Yoon H.S."/>
        </authorList>
    </citation>
    <scope>NUCLEOTIDE SEQUENCE [LARGE SCALE GENOMIC DNA]</scope>
    <source>
        <strain evidence="18 19">CCMP1338</strain>
        <tissue evidence="18">Whole cell</tissue>
    </source>
</reference>
<feature type="domain" description="Pyruvate kinase barrel" evidence="16">
    <location>
        <begin position="10"/>
        <end position="335"/>
    </location>
</feature>
<dbReference type="InterPro" id="IPR015806">
    <property type="entry name" value="Pyrv_Knase_insert_dom_sf"/>
</dbReference>
<keyword evidence="10" id="KW-0067">ATP-binding</keyword>
<comment type="cofactor">
    <cofactor evidence="1">
        <name>Mg(2+)</name>
        <dbReference type="ChEBI" id="CHEBI:18420"/>
    </cofactor>
</comment>
<evidence type="ECO:0000256" key="12">
    <source>
        <dbReference type="ARBA" id="ARBA00023152"/>
    </source>
</evidence>
<dbReference type="EC" id="2.7.1.40" evidence="5 15"/>
<dbReference type="SUPFAM" id="SSF52935">
    <property type="entry name" value="PK C-terminal domain-like"/>
    <property type="match status" value="1"/>
</dbReference>
<dbReference type="InterPro" id="IPR011037">
    <property type="entry name" value="Pyrv_Knase-like_insert_dom_sf"/>
</dbReference>
<keyword evidence="6 15" id="KW-0808">Transferase</keyword>
<evidence type="ECO:0000256" key="13">
    <source>
        <dbReference type="ARBA" id="ARBA00023317"/>
    </source>
</evidence>
<dbReference type="InterPro" id="IPR036918">
    <property type="entry name" value="Pyrv_Knase_C_sf"/>
</dbReference>
<comment type="similarity">
    <text evidence="4 15">Belongs to the pyruvate kinase family.</text>
</comment>
<evidence type="ECO:0000256" key="1">
    <source>
        <dbReference type="ARBA" id="ARBA00001946"/>
    </source>
</evidence>
<dbReference type="Pfam" id="PF02887">
    <property type="entry name" value="PK_C"/>
    <property type="match status" value="1"/>
</dbReference>
<dbReference type="GO" id="GO:0006950">
    <property type="term" value="P:response to stress"/>
    <property type="evidence" value="ECO:0007669"/>
    <property type="project" value="UniProtKB-ARBA"/>
</dbReference>
<evidence type="ECO:0000313" key="19">
    <source>
        <dbReference type="Proteomes" id="UP001157974"/>
    </source>
</evidence>
<dbReference type="InterPro" id="IPR001697">
    <property type="entry name" value="Pyr_Knase"/>
</dbReference>
<sequence length="482" mass="52557">MTTETSEAARKTSIVCTIGPATDTEEQLYELLEAGMDVLRLNFSHGTYPYCEKILGNLKSALAKMPGKTCAVALDTKGPEIRTGILEGGVDVVVEAGSRVVVTCDEKYKELGRKDLIYCDYAALPETVSPKMQIYIDDGLLCLDVEECKSDHIVCRAANTAPLGSKKGMNLPGAIVQLPAVSDKDRSDLEWGAEQEVDFVFASFIRRASQVHDVRKALGTKGKNVKIISKIENQEGLDNINEILEVTDGIMVARGDLGIEIPACKVFTAQKVIIRKCNIAGKPVICATQMLESMVKNPRPTRAEVSDVGNAILDGADCVMLSGETAKGKYPLEAVKHMDEVASESETYVDNEHVMERLRTRTKRPMSNQESVALSAVVMSFEQGFDMIVVVNETVDTHRLVSKYRPKVPVFCVTNNATIARQSLIHRGVIPIQVNEFKSVNYLLNLACEAGKASGIVAQGSKVIAIFGEDHESTTLKIVTVE</sequence>
<protein>
    <recommendedName>
        <fullName evidence="5 15">Pyruvate kinase</fullName>
        <ecNumber evidence="5 15">2.7.1.40</ecNumber>
    </recommendedName>
</protein>
<evidence type="ECO:0000256" key="14">
    <source>
        <dbReference type="ARBA" id="ARBA00048152"/>
    </source>
</evidence>
<dbReference type="InterPro" id="IPR018209">
    <property type="entry name" value="Pyrv_Knase_AS"/>
</dbReference>
<keyword evidence="11 15" id="KW-0460">Magnesium</keyword>
<dbReference type="Pfam" id="PF00224">
    <property type="entry name" value="PK"/>
    <property type="match status" value="1"/>
</dbReference>
<dbReference type="GO" id="GO:0016301">
    <property type="term" value="F:kinase activity"/>
    <property type="evidence" value="ECO:0007669"/>
    <property type="project" value="UniProtKB-KW"/>
</dbReference>
<dbReference type="InterPro" id="IPR015795">
    <property type="entry name" value="Pyrv_Knase_C"/>
</dbReference>
<keyword evidence="7" id="KW-0479">Metal-binding</keyword>
<dbReference type="AlphaFoldDB" id="A0AAV8UKB7"/>
<keyword evidence="19" id="KW-1185">Reference proteome</keyword>
<evidence type="ECO:0000256" key="7">
    <source>
        <dbReference type="ARBA" id="ARBA00022723"/>
    </source>
</evidence>
<dbReference type="Gene3D" id="3.40.1380.20">
    <property type="entry name" value="Pyruvate kinase, C-terminal domain"/>
    <property type="match status" value="1"/>
</dbReference>
<comment type="cofactor">
    <cofactor evidence="2">
        <name>K(+)</name>
        <dbReference type="ChEBI" id="CHEBI:29103"/>
    </cofactor>
</comment>
<evidence type="ECO:0000259" key="16">
    <source>
        <dbReference type="Pfam" id="PF00224"/>
    </source>
</evidence>
<dbReference type="PANTHER" id="PTHR11817">
    <property type="entry name" value="PYRUVATE KINASE"/>
    <property type="match status" value="1"/>
</dbReference>